<feature type="compositionally biased region" description="Polar residues" evidence="4">
    <location>
        <begin position="299"/>
        <end position="310"/>
    </location>
</feature>
<keyword evidence="2 6" id="KW-0689">Ribosomal protein</keyword>
<feature type="compositionally biased region" description="Low complexity" evidence="4">
    <location>
        <begin position="1201"/>
        <end position="1220"/>
    </location>
</feature>
<evidence type="ECO:0000256" key="5">
    <source>
        <dbReference type="SAM" id="Phobius"/>
    </source>
</evidence>
<dbReference type="GO" id="GO:1990904">
    <property type="term" value="C:ribonucleoprotein complex"/>
    <property type="evidence" value="ECO:0007669"/>
    <property type="project" value="UniProtKB-KW"/>
</dbReference>
<feature type="compositionally biased region" description="Low complexity" evidence="4">
    <location>
        <begin position="1241"/>
        <end position="1253"/>
    </location>
</feature>
<dbReference type="InterPro" id="IPR036049">
    <property type="entry name" value="Ribosomal_uL29_sf"/>
</dbReference>
<feature type="region of interest" description="Disordered" evidence="4">
    <location>
        <begin position="95"/>
        <end position="132"/>
    </location>
</feature>
<gene>
    <name evidence="6" type="ORF">CSUI_001739</name>
</gene>
<feature type="compositionally biased region" description="Low complexity" evidence="4">
    <location>
        <begin position="859"/>
        <end position="868"/>
    </location>
</feature>
<feature type="compositionally biased region" description="Polar residues" evidence="4">
    <location>
        <begin position="415"/>
        <end position="424"/>
    </location>
</feature>
<keyword evidence="7" id="KW-1185">Reference proteome</keyword>
<dbReference type="GO" id="GO:0003735">
    <property type="term" value="F:structural constituent of ribosome"/>
    <property type="evidence" value="ECO:0007669"/>
    <property type="project" value="InterPro"/>
</dbReference>
<feature type="compositionally biased region" description="Basic and acidic residues" evidence="4">
    <location>
        <begin position="685"/>
        <end position="708"/>
    </location>
</feature>
<protein>
    <submittedName>
        <fullName evidence="6">Ribosomal protein rpl29</fullName>
    </submittedName>
</protein>
<name>A0A2C6L7E6_9APIC</name>
<dbReference type="VEuPathDB" id="ToxoDB:CSUI_001739"/>
<dbReference type="InterPro" id="IPR001854">
    <property type="entry name" value="Ribosomal_uL29"/>
</dbReference>
<dbReference type="RefSeq" id="XP_067926080.1">
    <property type="nucleotide sequence ID" value="XM_068061944.1"/>
</dbReference>
<keyword evidence="5" id="KW-0812">Transmembrane</keyword>
<evidence type="ECO:0000256" key="3">
    <source>
        <dbReference type="ARBA" id="ARBA00023274"/>
    </source>
</evidence>
<dbReference type="GO" id="GO:0006412">
    <property type="term" value="P:translation"/>
    <property type="evidence" value="ECO:0007669"/>
    <property type="project" value="InterPro"/>
</dbReference>
<feature type="region of interest" description="Disordered" evidence="4">
    <location>
        <begin position="1265"/>
        <end position="1360"/>
    </location>
</feature>
<feature type="compositionally biased region" description="Basic and acidic residues" evidence="4">
    <location>
        <begin position="1104"/>
        <end position="1116"/>
    </location>
</feature>
<evidence type="ECO:0000313" key="6">
    <source>
        <dbReference type="EMBL" id="PHJ24407.1"/>
    </source>
</evidence>
<dbReference type="SUPFAM" id="SSF46561">
    <property type="entry name" value="Ribosomal protein L29 (L29p)"/>
    <property type="match status" value="1"/>
</dbReference>
<evidence type="ECO:0000256" key="4">
    <source>
        <dbReference type="SAM" id="MobiDB-lite"/>
    </source>
</evidence>
<feature type="region of interest" description="Disordered" evidence="4">
    <location>
        <begin position="49"/>
        <end position="71"/>
    </location>
</feature>
<feature type="compositionally biased region" description="Basic and acidic residues" evidence="4">
    <location>
        <begin position="967"/>
        <end position="978"/>
    </location>
</feature>
<dbReference type="OrthoDB" id="382438at2759"/>
<feature type="compositionally biased region" description="Low complexity" evidence="4">
    <location>
        <begin position="49"/>
        <end position="63"/>
    </location>
</feature>
<feature type="region of interest" description="Disordered" evidence="4">
    <location>
        <begin position="620"/>
        <end position="1253"/>
    </location>
</feature>
<feature type="compositionally biased region" description="Low complexity" evidence="4">
    <location>
        <begin position="742"/>
        <end position="772"/>
    </location>
</feature>
<evidence type="ECO:0000313" key="7">
    <source>
        <dbReference type="Proteomes" id="UP000221165"/>
    </source>
</evidence>
<feature type="region of interest" description="Disordered" evidence="4">
    <location>
        <begin position="406"/>
        <end position="426"/>
    </location>
</feature>
<dbReference type="NCBIfam" id="TIGR00012">
    <property type="entry name" value="L29"/>
    <property type="match status" value="1"/>
</dbReference>
<feature type="compositionally biased region" description="Polar residues" evidence="4">
    <location>
        <begin position="950"/>
        <end position="959"/>
    </location>
</feature>
<comment type="similarity">
    <text evidence="1">Belongs to the universal ribosomal protein uL29 family.</text>
</comment>
<feature type="compositionally biased region" description="Polar residues" evidence="4">
    <location>
        <begin position="1309"/>
        <end position="1323"/>
    </location>
</feature>
<organism evidence="6 7">
    <name type="scientific">Cystoisospora suis</name>
    <dbReference type="NCBI Taxonomy" id="483139"/>
    <lineage>
        <taxon>Eukaryota</taxon>
        <taxon>Sar</taxon>
        <taxon>Alveolata</taxon>
        <taxon>Apicomplexa</taxon>
        <taxon>Conoidasida</taxon>
        <taxon>Coccidia</taxon>
        <taxon>Eucoccidiorida</taxon>
        <taxon>Eimeriorina</taxon>
        <taxon>Sarcocystidae</taxon>
        <taxon>Cystoisospora</taxon>
    </lineage>
</organism>
<feature type="compositionally biased region" description="Basic and acidic residues" evidence="4">
    <location>
        <begin position="1016"/>
        <end position="1062"/>
    </location>
</feature>
<dbReference type="GO" id="GO:0005840">
    <property type="term" value="C:ribosome"/>
    <property type="evidence" value="ECO:0007669"/>
    <property type="project" value="UniProtKB-KW"/>
</dbReference>
<evidence type="ECO:0000256" key="2">
    <source>
        <dbReference type="ARBA" id="ARBA00022980"/>
    </source>
</evidence>
<feature type="compositionally biased region" description="Basic and acidic residues" evidence="4">
    <location>
        <begin position="287"/>
        <end position="298"/>
    </location>
</feature>
<sequence length="1379" mass="149366">MARPRGLRPFLSSFVKSYLFLSVFVFSLFHLRKKENLLFLFVMSYHHTSSTSSTSTQYPQQSSLAPRRLGGRLRSHSQSRCLSPLNIILPDQTEAQSHFGSSPTEERESSCVVSDSLRRSSTPSYVDPPFEEGLVNNRQTQQNVLHRGVSSPSREINIVHPKTTVPDAPTLPSSTSPEILLTQSKSIGNSSASIHPQSAFENVIQKETNALSQYRRSTGEDRIPKCLETTEIFRGELQKANEEPAVRDVKAQLKKPSRMNVVSIEKHGFSAGGDKRLSLAKRSHVSHRLDNLSDEETRQSQSLTSPSFQPRLSRGSRRICPLHQEKHRLYRNNRIGFTNNFAKNRRSFTVGQRQIFANKIPAFLSLSSLSPLCTNMSMARLAAAGGAQPNSLGQLLSGAGVGENKGQPLWRPFSSGGSPTTTDAPFTPLRNALSASVLKGEGGCTKGLSFSSSFLGRTELSPSGSVSSHLKSAITTATPKHGWLSGPQGRHVYLDGMEKSLLREPSMNTSFPDWRPRRIRKSGFFPSSFLPLQSNYPARTRGQGIGSMMMKVYKGKEIRELSTPEIEREVLLTRQEIARLELLKRAYSTEFKPHMLKEAKRYLAQLLTIRYERHLGIRPNLDPWQAGPLGPALQPKAEDTTRPQGLAGSKDSSPLSSSKDEKLASLQNIQNHRPVVTTSLSAESGSKHVSKETTQKRLDDSKAKKDAEQVSDGASTSRSPLGYMTKEKPAGISTQKGKNGLLQTSLTSSSTSSTSVSVQSDPSSRQQRSSSSGGRETAGKNASKDPLREESRSSSPERKPQHVAGAKGDLVSLSRQGSNVRQSDKEKGGKVTVAGGTGTSTAVASPVLDEQPGKEETTLSRSALSSASQGRTVKEKNTEKGRSNEPPAATDVTRTVHSTKKSEASSSQDTSHREPTRRGRKPTSEVGSKQGVKKNTQVNELAARGGKESPSLSTNSKQESGAAPGTRGRDLKPSKSGDRLCATGAKEEETVKHGSIGMRDSILQDSIKGSATRKGVRSEVGDGRHGDRNKILDDAHTEKSTPNRKNDRSVHVDSTRHAKGGRESSQPAATADRRQNKSSIQHAEDQPASVSPRRKATSLPLPEKAAKALPLKEEKVSMTVISETGDDRTDAGTEAGDKKVREEHTSKAERQGHERGCLFSSRGEKINNTLPVDKGDLNTIEGSNRGASDKVIGTSGQARMTSSTSLSSSSKSQRSAARGSPVPTTSSISSQRPTYFRSREPSSSSLSSWSASPCSFKEFVASEFASRNSPAASRPMTRNEGFLSSGRSASSVLSSRLDEPASEEITSPLHRSSSVLPSLNTPDLSAEKGSGSPTRPTAPTKCTGLYGQDAPGTRSGREERAEVVSKRNWISRADGLQRV</sequence>
<feature type="compositionally biased region" description="Polar residues" evidence="4">
    <location>
        <begin position="1222"/>
        <end position="1233"/>
    </location>
</feature>
<reference evidence="6 7" key="1">
    <citation type="journal article" date="2017" name="Int. J. Parasitol.">
        <title>The genome of the protozoan parasite Cystoisospora suis and a reverse vaccinology approach to identify vaccine candidates.</title>
        <authorList>
            <person name="Palmieri N."/>
            <person name="Shrestha A."/>
            <person name="Ruttkowski B."/>
            <person name="Beck T."/>
            <person name="Vogl C."/>
            <person name="Tomley F."/>
            <person name="Blake D.P."/>
            <person name="Joachim A."/>
        </authorList>
    </citation>
    <scope>NUCLEOTIDE SEQUENCE [LARGE SCALE GENOMIC DNA]</scope>
    <source>
        <strain evidence="6 7">Wien I</strain>
    </source>
</reference>
<feature type="compositionally biased region" description="Basic and acidic residues" evidence="4">
    <location>
        <begin position="1125"/>
        <end position="1156"/>
    </location>
</feature>
<feature type="transmembrane region" description="Helical" evidence="5">
    <location>
        <begin position="12"/>
        <end position="31"/>
    </location>
</feature>
<feature type="compositionally biased region" description="Basic and acidic residues" evidence="4">
    <location>
        <begin position="782"/>
        <end position="800"/>
    </location>
</feature>
<feature type="compositionally biased region" description="Low complexity" evidence="4">
    <location>
        <begin position="830"/>
        <end position="845"/>
    </location>
</feature>
<proteinExistence type="inferred from homology"/>
<comment type="caution">
    <text evidence="6">The sequence shown here is derived from an EMBL/GenBank/DDBJ whole genome shotgun (WGS) entry which is preliminary data.</text>
</comment>
<accession>A0A2C6L7E6</accession>
<feature type="compositionally biased region" description="Low complexity" evidence="4">
    <location>
        <begin position="1283"/>
        <end position="1295"/>
    </location>
</feature>
<feature type="compositionally biased region" description="Polar residues" evidence="4">
    <location>
        <begin position="665"/>
        <end position="684"/>
    </location>
</feature>
<dbReference type="Proteomes" id="UP000221165">
    <property type="component" value="Unassembled WGS sequence"/>
</dbReference>
<keyword evidence="5" id="KW-0472">Membrane</keyword>
<dbReference type="Pfam" id="PF00831">
    <property type="entry name" value="Ribosomal_L29"/>
    <property type="match status" value="1"/>
</dbReference>
<feature type="region of interest" description="Disordered" evidence="4">
    <location>
        <begin position="287"/>
        <end position="317"/>
    </location>
</feature>
<dbReference type="EMBL" id="MIGC01000695">
    <property type="protein sequence ID" value="PHJ24407.1"/>
    <property type="molecule type" value="Genomic_DNA"/>
</dbReference>
<feature type="compositionally biased region" description="Basic and acidic residues" evidence="4">
    <location>
        <begin position="872"/>
        <end position="883"/>
    </location>
</feature>
<dbReference type="HAMAP" id="MF_00374">
    <property type="entry name" value="Ribosomal_uL29"/>
    <property type="match status" value="1"/>
</dbReference>
<keyword evidence="5" id="KW-1133">Transmembrane helix</keyword>
<dbReference type="Gene3D" id="1.10.287.310">
    <property type="match status" value="1"/>
</dbReference>
<evidence type="ECO:0000256" key="1">
    <source>
        <dbReference type="ARBA" id="ARBA00009254"/>
    </source>
</evidence>
<dbReference type="GeneID" id="94425155"/>
<keyword evidence="3" id="KW-0687">Ribonucleoprotein</keyword>